<evidence type="ECO:0000256" key="1">
    <source>
        <dbReference type="SAM" id="MobiDB-lite"/>
    </source>
</evidence>
<feature type="compositionally biased region" description="Basic and acidic residues" evidence="1">
    <location>
        <begin position="75"/>
        <end position="89"/>
    </location>
</feature>
<accession>A0A6J4RRC4</accession>
<sequence>ERPHPHRPQRGHPAAAGRRGLAAAGRRDRRSHDLQPDRHRLLGRADLLPLPPVHGAARHAHGLGGPPAGAPLRVHRGDDVRHRGHDAHVRARQRRRPALVRPDRRRGVGHLHRVPRFALVL</sequence>
<feature type="non-terminal residue" evidence="2">
    <location>
        <position position="1"/>
    </location>
</feature>
<feature type="compositionally biased region" description="Basic and acidic residues" evidence="1">
    <location>
        <begin position="30"/>
        <end position="40"/>
    </location>
</feature>
<feature type="compositionally biased region" description="Low complexity" evidence="1">
    <location>
        <begin position="11"/>
        <end position="24"/>
    </location>
</feature>
<protein>
    <submittedName>
        <fullName evidence="2">Uncharacterized protein</fullName>
    </submittedName>
</protein>
<organism evidence="2">
    <name type="scientific">uncultured Solirubrobacteraceae bacterium</name>
    <dbReference type="NCBI Taxonomy" id="1162706"/>
    <lineage>
        <taxon>Bacteria</taxon>
        <taxon>Bacillati</taxon>
        <taxon>Actinomycetota</taxon>
        <taxon>Thermoleophilia</taxon>
        <taxon>Solirubrobacterales</taxon>
        <taxon>Solirubrobacteraceae</taxon>
        <taxon>environmental samples</taxon>
    </lineage>
</organism>
<reference evidence="2" key="1">
    <citation type="submission" date="2020-02" db="EMBL/GenBank/DDBJ databases">
        <authorList>
            <person name="Meier V. D."/>
        </authorList>
    </citation>
    <scope>NUCLEOTIDE SEQUENCE</scope>
    <source>
        <strain evidence="2">AVDCRST_MAG38</strain>
    </source>
</reference>
<feature type="compositionally biased region" description="Basic residues" evidence="1">
    <location>
        <begin position="1"/>
        <end position="10"/>
    </location>
</feature>
<dbReference type="EMBL" id="CADCVJ010000111">
    <property type="protein sequence ID" value="CAA9473121.1"/>
    <property type="molecule type" value="Genomic_DNA"/>
</dbReference>
<name>A0A6J4RRC4_9ACTN</name>
<evidence type="ECO:0000313" key="2">
    <source>
        <dbReference type="EMBL" id="CAA9473121.1"/>
    </source>
</evidence>
<feature type="non-terminal residue" evidence="2">
    <location>
        <position position="121"/>
    </location>
</feature>
<feature type="compositionally biased region" description="Basic residues" evidence="1">
    <location>
        <begin position="90"/>
        <end position="100"/>
    </location>
</feature>
<proteinExistence type="predicted"/>
<dbReference type="AlphaFoldDB" id="A0A6J4RRC4"/>
<feature type="region of interest" description="Disordered" evidence="1">
    <location>
        <begin position="1"/>
        <end position="107"/>
    </location>
</feature>
<gene>
    <name evidence="2" type="ORF">AVDCRST_MAG38-1454</name>
</gene>